<keyword evidence="4" id="KW-1185">Reference proteome</keyword>
<dbReference type="OrthoDB" id="549336at2759"/>
<evidence type="ECO:0000313" key="3">
    <source>
        <dbReference type="EMBL" id="KAG2497360.1"/>
    </source>
</evidence>
<gene>
    <name evidence="3" type="ORF">HYH03_004519</name>
</gene>
<dbReference type="Proteomes" id="UP000612055">
    <property type="component" value="Unassembled WGS sequence"/>
</dbReference>
<evidence type="ECO:0000313" key="4">
    <source>
        <dbReference type="Proteomes" id="UP000612055"/>
    </source>
</evidence>
<protein>
    <submittedName>
        <fullName evidence="3">Uncharacterized protein</fullName>
    </submittedName>
</protein>
<proteinExistence type="predicted"/>
<keyword evidence="2" id="KW-0732">Signal</keyword>
<evidence type="ECO:0000256" key="2">
    <source>
        <dbReference type="SAM" id="SignalP"/>
    </source>
</evidence>
<organism evidence="3 4">
    <name type="scientific">Edaphochlamys debaryana</name>
    <dbReference type="NCBI Taxonomy" id="47281"/>
    <lineage>
        <taxon>Eukaryota</taxon>
        <taxon>Viridiplantae</taxon>
        <taxon>Chlorophyta</taxon>
        <taxon>core chlorophytes</taxon>
        <taxon>Chlorophyceae</taxon>
        <taxon>CS clade</taxon>
        <taxon>Chlamydomonadales</taxon>
        <taxon>Chlamydomonadales incertae sedis</taxon>
        <taxon>Edaphochlamys</taxon>
    </lineage>
</organism>
<accession>A0A835YEK8</accession>
<sequence>MPGSIPPQAPHPPFGQTPLLWRLLLTLALVSLLLDNAWSLGDTAASGAGDGAEAGSAGGTRLPSADLSACPGLRIAVINGVAYHYEVLAGLLHVLRPYAKQTDVFLSPYTRSANADGAWDLIRWSKTNMRLLTRSAVSEIQRSNTHYDLVILVSTDYELDANEDLLRHMPRRMTMAYVHNADFNRTQRLIEVAAGTISGGFAATDGTAGGGGRSKRKRGGSGGDSTSASSSQTKPATPSEVRLITLAPHIARSLEVASGRKADWLLAAYPYRPRTNCMEATEVDLLGHCLRGFSMQGKFSSQRRNYSSIWSQLLEKQAELTDGNVGRLFHMSLLGKGVEERLGLPPELQPHVSLLRRLKYRSYYEAIHHTFALIPAMAGPRYLTDKFSSTILTSLIAGTPMVADARFLEAYSMFNASDVYLQAEGEREVDVMLRVLRSEAATVLGPRRALLSTRRRLNEAAGAYLAELLRGLCETSSGTQEGSS</sequence>
<evidence type="ECO:0000256" key="1">
    <source>
        <dbReference type="SAM" id="MobiDB-lite"/>
    </source>
</evidence>
<dbReference type="EMBL" id="JAEHOE010000014">
    <property type="protein sequence ID" value="KAG2497360.1"/>
    <property type="molecule type" value="Genomic_DNA"/>
</dbReference>
<reference evidence="3" key="1">
    <citation type="journal article" date="2020" name="bioRxiv">
        <title>Comparative genomics of Chlamydomonas.</title>
        <authorList>
            <person name="Craig R.J."/>
            <person name="Hasan A.R."/>
            <person name="Ness R.W."/>
            <person name="Keightley P.D."/>
        </authorList>
    </citation>
    <scope>NUCLEOTIDE SEQUENCE</scope>
    <source>
        <strain evidence="3">CCAP 11/70</strain>
    </source>
</reference>
<comment type="caution">
    <text evidence="3">The sequence shown here is derived from an EMBL/GenBank/DDBJ whole genome shotgun (WGS) entry which is preliminary data.</text>
</comment>
<feature type="signal peptide" evidence="2">
    <location>
        <begin position="1"/>
        <end position="39"/>
    </location>
</feature>
<feature type="region of interest" description="Disordered" evidence="1">
    <location>
        <begin position="203"/>
        <end position="240"/>
    </location>
</feature>
<name>A0A835YEK8_9CHLO</name>
<dbReference type="AlphaFoldDB" id="A0A835YEK8"/>
<feature type="chain" id="PRO_5032795135" evidence="2">
    <location>
        <begin position="40"/>
        <end position="484"/>
    </location>
</feature>